<dbReference type="CDD" id="cd01098">
    <property type="entry name" value="PAN_AP_plant"/>
    <property type="match status" value="1"/>
</dbReference>
<evidence type="ECO:0000256" key="1">
    <source>
        <dbReference type="ARBA" id="ARBA00022729"/>
    </source>
</evidence>
<sequence length="442" mass="49379">MASIHPLNLAILFLFFQTLSFSSCQATVPANETFKFVNEGELGEYISEYLGDYRALSVFTSPFQLCFYNQTPTAFTLSLRMGLRRTESLMRWVWEANRGNPVDENAVFSFGTDGNLVLAHSNGQVAWQSGTANKGVVGFKVLPTGNMVLYDSKGSFLWQSFDSPTDTLLVGQSLRVGAATKLVSRASQNENVNGPYSLIMEPKGLTMYYTPANSPRPMPYFTFSQWFNITKGATIQNMTFQSENEYDEGFAYNLQFLLGVANSPYSAGGILSRIKYNTTLSFLRLEMDGNIKIYTYNDKVDYGAWEVTYTLFSKDSDASECQLPSRCGKYGLCEDSQCVGCPSPNGPALAWSKSCEAPKVSSCAAKDFHYSKMEGVDHFMVKYTRGDGAVKQSDCEMKCSRDCKCLGYFYHLDTSRCWIAYDLKTLTRGDNSKHLAYVKVPN</sequence>
<protein>
    <recommendedName>
        <fullName evidence="4">Bulb-type lectin domain-containing protein</fullName>
    </recommendedName>
</protein>
<dbReference type="Proteomes" id="UP000077755">
    <property type="component" value="Chromosome 2"/>
</dbReference>
<gene>
    <name evidence="5" type="ORF">DCAR_007947</name>
    <name evidence="6" type="ORF">DCAR_0208985</name>
</gene>
<keyword evidence="1 3" id="KW-0732">Signal</keyword>
<keyword evidence="7" id="KW-1185">Reference proteome</keyword>
<dbReference type="STRING" id="79200.A0A166EXU1"/>
<accession>A0A166EXU1</accession>
<evidence type="ECO:0000256" key="2">
    <source>
        <dbReference type="ARBA" id="ARBA00023180"/>
    </source>
</evidence>
<reference evidence="5" key="1">
    <citation type="journal article" date="2016" name="Nat. Genet.">
        <title>A high-quality carrot genome assembly provides new insights into carotenoid accumulation and asterid genome evolution.</title>
        <authorList>
            <person name="Iorizzo M."/>
            <person name="Ellison S."/>
            <person name="Senalik D."/>
            <person name="Zeng P."/>
            <person name="Satapoomin P."/>
            <person name="Huang J."/>
            <person name="Bowman M."/>
            <person name="Iovene M."/>
            <person name="Sanseverino W."/>
            <person name="Cavagnaro P."/>
            <person name="Yildiz M."/>
            <person name="Macko-Podgorni A."/>
            <person name="Moranska E."/>
            <person name="Grzebelus E."/>
            <person name="Grzebelus D."/>
            <person name="Ashrafi H."/>
            <person name="Zheng Z."/>
            <person name="Cheng S."/>
            <person name="Spooner D."/>
            <person name="Van Deynze A."/>
            <person name="Simon P."/>
        </authorList>
    </citation>
    <scope>NUCLEOTIDE SEQUENCE [LARGE SCALE GENOMIC DNA]</scope>
    <source>
        <tissue evidence="5">Leaf</tissue>
    </source>
</reference>
<dbReference type="OMA" id="FAIYNRT"/>
<dbReference type="CDD" id="cd00028">
    <property type="entry name" value="B_lectin"/>
    <property type="match status" value="1"/>
</dbReference>
<dbReference type="PROSITE" id="PS50927">
    <property type="entry name" value="BULB_LECTIN"/>
    <property type="match status" value="1"/>
</dbReference>
<evidence type="ECO:0000313" key="6">
    <source>
        <dbReference type="EMBL" id="WOG89746.1"/>
    </source>
</evidence>
<dbReference type="SUPFAM" id="SSF51110">
    <property type="entry name" value="alpha-D-mannose-specific plant lectins"/>
    <property type="match status" value="1"/>
</dbReference>
<dbReference type="Pfam" id="PF01453">
    <property type="entry name" value="B_lectin"/>
    <property type="match status" value="1"/>
</dbReference>
<feature type="signal peptide" evidence="3">
    <location>
        <begin position="1"/>
        <end position="26"/>
    </location>
</feature>
<evidence type="ECO:0000313" key="7">
    <source>
        <dbReference type="Proteomes" id="UP000077755"/>
    </source>
</evidence>
<dbReference type="EMBL" id="LNRQ01000002">
    <property type="protein sequence ID" value="KZN07110.1"/>
    <property type="molecule type" value="Genomic_DNA"/>
</dbReference>
<dbReference type="Gene3D" id="2.90.10.10">
    <property type="entry name" value="Bulb-type lectin domain"/>
    <property type="match status" value="1"/>
</dbReference>
<dbReference type="OrthoDB" id="1884773at2759"/>
<dbReference type="SMART" id="SM00108">
    <property type="entry name" value="B_lectin"/>
    <property type="match status" value="1"/>
</dbReference>
<name>A0A166EXU1_DAUCS</name>
<dbReference type="InterPro" id="IPR036426">
    <property type="entry name" value="Bulb-type_lectin_dom_sf"/>
</dbReference>
<dbReference type="AlphaFoldDB" id="A0A166EXU1"/>
<evidence type="ECO:0000256" key="3">
    <source>
        <dbReference type="SAM" id="SignalP"/>
    </source>
</evidence>
<dbReference type="InterPro" id="IPR035446">
    <property type="entry name" value="SLSG/EP1"/>
</dbReference>
<reference evidence="6" key="2">
    <citation type="submission" date="2022-03" db="EMBL/GenBank/DDBJ databases">
        <title>Draft title - Genomic analysis of global carrot germplasm unveils the trajectory of domestication and the origin of high carotenoid orange carrot.</title>
        <authorList>
            <person name="Iorizzo M."/>
            <person name="Ellison S."/>
            <person name="Senalik D."/>
            <person name="Macko-Podgorni A."/>
            <person name="Grzebelus D."/>
            <person name="Bostan H."/>
            <person name="Rolling W."/>
            <person name="Curaba J."/>
            <person name="Simon P."/>
        </authorList>
    </citation>
    <scope>NUCLEOTIDE SEQUENCE</scope>
    <source>
        <tissue evidence="6">Leaf</tissue>
    </source>
</reference>
<dbReference type="EMBL" id="CP093344">
    <property type="protein sequence ID" value="WOG89746.1"/>
    <property type="molecule type" value="Genomic_DNA"/>
</dbReference>
<dbReference type="Gramene" id="KZN07110">
    <property type="protein sequence ID" value="KZN07110"/>
    <property type="gene ID" value="DCAR_007947"/>
</dbReference>
<keyword evidence="2" id="KW-0325">Glycoprotein</keyword>
<dbReference type="PIRSF" id="PIRSF002686">
    <property type="entry name" value="SLG"/>
    <property type="match status" value="1"/>
</dbReference>
<dbReference type="PANTHER" id="PTHR32444">
    <property type="entry name" value="BULB-TYPE LECTIN DOMAIN-CONTAINING PROTEIN"/>
    <property type="match status" value="1"/>
</dbReference>
<dbReference type="KEGG" id="dcr:108208077"/>
<dbReference type="PANTHER" id="PTHR32444:SF10">
    <property type="entry name" value="CURCULIN-LIKE (MANNOSE-BINDING) LECTIN FAMILY PROTEIN-RELATED"/>
    <property type="match status" value="1"/>
</dbReference>
<dbReference type="GO" id="GO:0009505">
    <property type="term" value="C:plant-type cell wall"/>
    <property type="evidence" value="ECO:0007669"/>
    <property type="project" value="TreeGrafter"/>
</dbReference>
<evidence type="ECO:0000313" key="5">
    <source>
        <dbReference type="EMBL" id="KZN07110.1"/>
    </source>
</evidence>
<feature type="chain" id="PRO_5007872976" description="Bulb-type lectin domain-containing protein" evidence="3">
    <location>
        <begin position="27"/>
        <end position="442"/>
    </location>
</feature>
<feature type="domain" description="Bulb-type lectin" evidence="4">
    <location>
        <begin position="41"/>
        <end position="162"/>
    </location>
</feature>
<organism evidence="5">
    <name type="scientific">Daucus carota subsp. sativus</name>
    <name type="common">Carrot</name>
    <dbReference type="NCBI Taxonomy" id="79200"/>
    <lineage>
        <taxon>Eukaryota</taxon>
        <taxon>Viridiplantae</taxon>
        <taxon>Streptophyta</taxon>
        <taxon>Embryophyta</taxon>
        <taxon>Tracheophyta</taxon>
        <taxon>Spermatophyta</taxon>
        <taxon>Magnoliopsida</taxon>
        <taxon>eudicotyledons</taxon>
        <taxon>Gunneridae</taxon>
        <taxon>Pentapetalae</taxon>
        <taxon>asterids</taxon>
        <taxon>campanulids</taxon>
        <taxon>Apiales</taxon>
        <taxon>Apiaceae</taxon>
        <taxon>Apioideae</taxon>
        <taxon>Scandiceae</taxon>
        <taxon>Daucinae</taxon>
        <taxon>Daucus</taxon>
        <taxon>Daucus sect. Daucus</taxon>
    </lineage>
</organism>
<evidence type="ECO:0000259" key="4">
    <source>
        <dbReference type="PROSITE" id="PS50927"/>
    </source>
</evidence>
<dbReference type="InterPro" id="IPR001480">
    <property type="entry name" value="Bulb-type_lectin_dom"/>
</dbReference>
<proteinExistence type="predicted"/>